<keyword evidence="3" id="KW-1185">Reference proteome</keyword>
<dbReference type="AlphaFoldDB" id="A0A9Q1GY23"/>
<name>A0A9Q1GY23_9CARY</name>
<comment type="caution">
    <text evidence="2">The sequence shown here is derived from an EMBL/GenBank/DDBJ whole genome shotgun (WGS) entry which is preliminary data.</text>
</comment>
<dbReference type="EMBL" id="JAKOGI010001175">
    <property type="protein sequence ID" value="KAJ8427200.1"/>
    <property type="molecule type" value="Genomic_DNA"/>
</dbReference>
<reference evidence="2" key="1">
    <citation type="submission" date="2022-04" db="EMBL/GenBank/DDBJ databases">
        <title>Carnegiea gigantea Genome sequencing and assembly v2.</title>
        <authorList>
            <person name="Copetti D."/>
            <person name="Sanderson M.J."/>
            <person name="Burquez A."/>
            <person name="Wojciechowski M.F."/>
        </authorList>
    </citation>
    <scope>NUCLEOTIDE SEQUENCE</scope>
    <source>
        <strain evidence="2">SGP5-SGP5p</strain>
        <tissue evidence="2">Aerial part</tissue>
    </source>
</reference>
<dbReference type="Proteomes" id="UP001153076">
    <property type="component" value="Unassembled WGS sequence"/>
</dbReference>
<feature type="region of interest" description="Disordered" evidence="1">
    <location>
        <begin position="41"/>
        <end position="77"/>
    </location>
</feature>
<dbReference type="OrthoDB" id="1740536at2759"/>
<evidence type="ECO:0000313" key="2">
    <source>
        <dbReference type="EMBL" id="KAJ8427200.1"/>
    </source>
</evidence>
<evidence type="ECO:0000313" key="3">
    <source>
        <dbReference type="Proteomes" id="UP001153076"/>
    </source>
</evidence>
<gene>
    <name evidence="2" type="ORF">Cgig2_011776</name>
</gene>
<protein>
    <recommendedName>
        <fullName evidence="4">Retrotransposon gag domain-containing protein</fullName>
    </recommendedName>
</protein>
<organism evidence="2 3">
    <name type="scientific">Carnegiea gigantea</name>
    <dbReference type="NCBI Taxonomy" id="171969"/>
    <lineage>
        <taxon>Eukaryota</taxon>
        <taxon>Viridiplantae</taxon>
        <taxon>Streptophyta</taxon>
        <taxon>Embryophyta</taxon>
        <taxon>Tracheophyta</taxon>
        <taxon>Spermatophyta</taxon>
        <taxon>Magnoliopsida</taxon>
        <taxon>eudicotyledons</taxon>
        <taxon>Gunneridae</taxon>
        <taxon>Pentapetalae</taxon>
        <taxon>Caryophyllales</taxon>
        <taxon>Cactineae</taxon>
        <taxon>Cactaceae</taxon>
        <taxon>Cactoideae</taxon>
        <taxon>Echinocereeae</taxon>
        <taxon>Carnegiea</taxon>
    </lineage>
</organism>
<proteinExistence type="predicted"/>
<sequence>MTDTIMQQISEQVRKAVGAANSMRSLPTFDYALTMGFEPSHRHAPARSHRRSYEGQMIPGRKPRPVCQGGRPSPGRLAKSTTAWMAYATHSRRTAWFEKHEQTSRPWGEVSGRRLTPDRHSATERTRNPWSILMEVKEHPMTSALKLHNARKYCEFHKQKGHTTAECRELRKALHELADEGKIDRFLKRGSRFLRKEREPAYLKP</sequence>
<accession>A0A9Q1GY23</accession>
<evidence type="ECO:0008006" key="4">
    <source>
        <dbReference type="Google" id="ProtNLM"/>
    </source>
</evidence>
<evidence type="ECO:0000256" key="1">
    <source>
        <dbReference type="SAM" id="MobiDB-lite"/>
    </source>
</evidence>